<evidence type="ECO:0000256" key="4">
    <source>
        <dbReference type="ARBA" id="ARBA00022989"/>
    </source>
</evidence>
<feature type="transmembrane region" description="Helical" evidence="6">
    <location>
        <begin position="442"/>
        <end position="465"/>
    </location>
</feature>
<accession>A0A4V2Y2Z4</accession>
<keyword evidence="9" id="KW-1185">Reference proteome</keyword>
<feature type="transmembrane region" description="Helical" evidence="6">
    <location>
        <begin position="174"/>
        <end position="194"/>
    </location>
</feature>
<feature type="transmembrane region" description="Helical" evidence="6">
    <location>
        <begin position="376"/>
        <end position="396"/>
    </location>
</feature>
<evidence type="ECO:0000256" key="3">
    <source>
        <dbReference type="ARBA" id="ARBA00022692"/>
    </source>
</evidence>
<feature type="domain" description="Copper resistance protein D" evidence="7">
    <location>
        <begin position="236"/>
        <end position="332"/>
    </location>
</feature>
<dbReference type="InterPro" id="IPR008457">
    <property type="entry name" value="Cu-R_CopD_dom"/>
</dbReference>
<keyword evidence="5 6" id="KW-0472">Membrane</keyword>
<feature type="transmembrane region" description="Helical" evidence="6">
    <location>
        <begin position="599"/>
        <end position="625"/>
    </location>
</feature>
<feature type="transmembrane region" description="Helical" evidence="6">
    <location>
        <begin position="551"/>
        <end position="569"/>
    </location>
</feature>
<organism evidence="8 9">
    <name type="scientific">Streptomyces hainanensis</name>
    <dbReference type="NCBI Taxonomy" id="402648"/>
    <lineage>
        <taxon>Bacteria</taxon>
        <taxon>Bacillati</taxon>
        <taxon>Actinomycetota</taxon>
        <taxon>Actinomycetes</taxon>
        <taxon>Kitasatosporales</taxon>
        <taxon>Streptomycetaceae</taxon>
        <taxon>Streptomyces</taxon>
    </lineage>
</organism>
<keyword evidence="2" id="KW-1003">Cell membrane</keyword>
<evidence type="ECO:0000256" key="5">
    <source>
        <dbReference type="ARBA" id="ARBA00023136"/>
    </source>
</evidence>
<dbReference type="Pfam" id="PF09678">
    <property type="entry name" value="Caa3_CtaG"/>
    <property type="match status" value="1"/>
</dbReference>
<name>A0A4V2Y2Z4_9ACTN</name>
<comment type="caution">
    <text evidence="8">The sequence shown here is derived from an EMBL/GenBank/DDBJ whole genome shotgun (WGS) entry which is preliminary data.</text>
</comment>
<dbReference type="AlphaFoldDB" id="A0A4V2Y2Z4"/>
<evidence type="ECO:0000256" key="1">
    <source>
        <dbReference type="ARBA" id="ARBA00004651"/>
    </source>
</evidence>
<feature type="transmembrane region" description="Helical" evidence="6">
    <location>
        <begin position="62"/>
        <end position="82"/>
    </location>
</feature>
<evidence type="ECO:0000313" key="8">
    <source>
        <dbReference type="EMBL" id="TDC74555.1"/>
    </source>
</evidence>
<keyword evidence="4 6" id="KW-1133">Transmembrane helix</keyword>
<feature type="transmembrane region" description="Helical" evidence="6">
    <location>
        <begin position="148"/>
        <end position="167"/>
    </location>
</feature>
<dbReference type="GO" id="GO:0005886">
    <property type="term" value="C:plasma membrane"/>
    <property type="evidence" value="ECO:0007669"/>
    <property type="project" value="UniProtKB-SubCell"/>
</dbReference>
<feature type="transmembrane region" description="Helical" evidence="6">
    <location>
        <begin position="408"/>
        <end position="430"/>
    </location>
</feature>
<comment type="subcellular location">
    <subcellularLocation>
        <location evidence="1">Cell membrane</location>
        <topology evidence="1">Multi-pass membrane protein</topology>
    </subcellularLocation>
</comment>
<proteinExistence type="predicted"/>
<reference evidence="8 9" key="1">
    <citation type="submission" date="2019-03" db="EMBL/GenBank/DDBJ databases">
        <title>Draft genome sequences of novel Actinobacteria.</title>
        <authorList>
            <person name="Sahin N."/>
            <person name="Ay H."/>
            <person name="Saygin H."/>
        </authorList>
    </citation>
    <scope>NUCLEOTIDE SEQUENCE [LARGE SCALE GENOMIC DNA]</scope>
    <source>
        <strain evidence="8 9">DSM 41900</strain>
    </source>
</reference>
<feature type="transmembrane region" description="Helical" evidence="6">
    <location>
        <begin position="200"/>
        <end position="222"/>
    </location>
</feature>
<evidence type="ECO:0000256" key="2">
    <source>
        <dbReference type="ARBA" id="ARBA00022475"/>
    </source>
</evidence>
<gene>
    <name evidence="8" type="ORF">E1283_15315</name>
</gene>
<keyword evidence="3 6" id="KW-0812">Transmembrane</keyword>
<dbReference type="RefSeq" id="WP_132818592.1">
    <property type="nucleotide sequence ID" value="NZ_SMKI01000142.1"/>
</dbReference>
<feature type="transmembrane region" description="Helical" evidence="6">
    <location>
        <begin position="486"/>
        <end position="506"/>
    </location>
</feature>
<feature type="transmembrane region" description="Helical" evidence="6">
    <location>
        <begin position="243"/>
        <end position="261"/>
    </location>
</feature>
<dbReference type="OrthoDB" id="5241646at2"/>
<evidence type="ECO:0000256" key="6">
    <source>
        <dbReference type="SAM" id="Phobius"/>
    </source>
</evidence>
<feature type="transmembrane region" description="Helical" evidence="6">
    <location>
        <begin position="94"/>
        <end position="117"/>
    </location>
</feature>
<dbReference type="Proteomes" id="UP000295345">
    <property type="component" value="Unassembled WGS sequence"/>
</dbReference>
<feature type="transmembrane region" description="Helical" evidence="6">
    <location>
        <begin position="314"/>
        <end position="333"/>
    </location>
</feature>
<dbReference type="InterPro" id="IPR019108">
    <property type="entry name" value="Caa3_assmbl_CtaG-rel"/>
</dbReference>
<dbReference type="InterPro" id="IPR032694">
    <property type="entry name" value="CopC/D"/>
</dbReference>
<dbReference type="GO" id="GO:0006825">
    <property type="term" value="P:copper ion transport"/>
    <property type="evidence" value="ECO:0007669"/>
    <property type="project" value="InterPro"/>
</dbReference>
<evidence type="ECO:0000313" key="9">
    <source>
        <dbReference type="Proteomes" id="UP000295345"/>
    </source>
</evidence>
<dbReference type="PANTHER" id="PTHR34820:SF4">
    <property type="entry name" value="INNER MEMBRANE PROTEIN YEBZ"/>
    <property type="match status" value="1"/>
</dbReference>
<feature type="transmembrane region" description="Helical" evidence="6">
    <location>
        <begin position="518"/>
        <end position="539"/>
    </location>
</feature>
<dbReference type="PANTHER" id="PTHR34820">
    <property type="entry name" value="INNER MEMBRANE PROTEIN YEBZ"/>
    <property type="match status" value="1"/>
</dbReference>
<feature type="transmembrane region" description="Helical" evidence="6">
    <location>
        <begin position="273"/>
        <end position="294"/>
    </location>
</feature>
<evidence type="ECO:0000259" key="7">
    <source>
        <dbReference type="Pfam" id="PF05425"/>
    </source>
</evidence>
<sequence length="680" mass="70411">MAVERMLGRALLRPPVLAVLAGLAAAVALVAAILIGDGRPETVPGLPDAGPVTGWGLPLARTAGNLAAVCTVGALLLVTVLAPGDRRRLGERRLRVMTVAAGSAAAWLAATLATLVFTTSDLLAAPPGGVLDPAVLADVATNLPQGRALLGTALAAGLLATLLPGVTTRGMATAGLLVALVGLVPPAFTGHAASAGDHDAAVLSLAVHIVAATVWIGGLAAVTAAALRAGPPAAVAARRFSRLAGWCLVAVAASGTVNALIRLDAPARLFTTSYGALLLAKTAAIAVLALCGAWHRRRTLPALDAGRRSAFARLAAVELLLMAATVGLAVGLSRSPAPGGAALPYSPARELLGYELPGPLGGFPFAPLFTQWRFDAFFALGVAVAALAYAAGVRTLRARGDAWPIGRTVSWFLGLAVVVLATMSGLATYGKVLFGVHMGQHMVLAMTAPILLVLGAPITLALRALPTASRARSLLTAALHSHYVRVLSHPVVAGALFIGSAFAVYYTPLFGILMRSHWGHLAMLAHFLVVGLLFFWLIIGVDPGPRRPPHFARLVILIVTMPFHSWFSISLMSSNDLIGRGWWEDLGRSWGPSLADDQYAAGAIAWATGDIPVFVTIIALAAQWVRSDFREARRVDRAIDRGGGNDPLAAYNAYLASLHAAAGPARTSETTPDRRREQAG</sequence>
<protein>
    <submittedName>
        <fullName evidence="8">Copper resistance protein CopD</fullName>
    </submittedName>
</protein>
<dbReference type="EMBL" id="SMKI01000142">
    <property type="protein sequence ID" value="TDC74555.1"/>
    <property type="molecule type" value="Genomic_DNA"/>
</dbReference>
<dbReference type="Pfam" id="PF05425">
    <property type="entry name" value="CopD"/>
    <property type="match status" value="1"/>
</dbReference>